<dbReference type="KEGG" id="psco:LY89DRAFT_416699"/>
<keyword evidence="3" id="KW-1185">Reference proteome</keyword>
<protein>
    <submittedName>
        <fullName evidence="2">Uncharacterized protein</fullName>
    </submittedName>
</protein>
<feature type="region of interest" description="Disordered" evidence="1">
    <location>
        <begin position="18"/>
        <end position="45"/>
    </location>
</feature>
<accession>A0A194XL57</accession>
<evidence type="ECO:0000256" key="1">
    <source>
        <dbReference type="SAM" id="MobiDB-lite"/>
    </source>
</evidence>
<dbReference type="AlphaFoldDB" id="A0A194XL57"/>
<evidence type="ECO:0000313" key="2">
    <source>
        <dbReference type="EMBL" id="KUJ20866.1"/>
    </source>
</evidence>
<gene>
    <name evidence="2" type="ORF">LY89DRAFT_416699</name>
</gene>
<evidence type="ECO:0000313" key="3">
    <source>
        <dbReference type="Proteomes" id="UP000070700"/>
    </source>
</evidence>
<organism evidence="2 3">
    <name type="scientific">Mollisia scopiformis</name>
    <name type="common">Conifer needle endophyte fungus</name>
    <name type="synonym">Phialocephala scopiformis</name>
    <dbReference type="NCBI Taxonomy" id="149040"/>
    <lineage>
        <taxon>Eukaryota</taxon>
        <taxon>Fungi</taxon>
        <taxon>Dikarya</taxon>
        <taxon>Ascomycota</taxon>
        <taxon>Pezizomycotina</taxon>
        <taxon>Leotiomycetes</taxon>
        <taxon>Helotiales</taxon>
        <taxon>Mollisiaceae</taxon>
        <taxon>Mollisia</taxon>
    </lineage>
</organism>
<name>A0A194XL57_MOLSC</name>
<dbReference type="InParanoid" id="A0A194XL57"/>
<dbReference type="RefSeq" id="XP_018075221.1">
    <property type="nucleotide sequence ID" value="XM_018207376.1"/>
</dbReference>
<feature type="compositionally biased region" description="Polar residues" evidence="1">
    <location>
        <begin position="28"/>
        <end position="40"/>
    </location>
</feature>
<dbReference type="GeneID" id="28817102"/>
<proteinExistence type="predicted"/>
<dbReference type="EMBL" id="KQ947408">
    <property type="protein sequence ID" value="KUJ20866.1"/>
    <property type="molecule type" value="Genomic_DNA"/>
</dbReference>
<dbReference type="Proteomes" id="UP000070700">
    <property type="component" value="Unassembled WGS sequence"/>
</dbReference>
<reference evidence="2 3" key="1">
    <citation type="submission" date="2015-10" db="EMBL/GenBank/DDBJ databases">
        <title>Full genome of DAOMC 229536 Phialocephala scopiformis, a fungal endophyte of spruce producing the potent anti-insectan compound rugulosin.</title>
        <authorList>
            <consortium name="DOE Joint Genome Institute"/>
            <person name="Walker A.K."/>
            <person name="Frasz S.L."/>
            <person name="Seifert K.A."/>
            <person name="Miller J.D."/>
            <person name="Mondo S.J."/>
            <person name="Labutti K."/>
            <person name="Lipzen A."/>
            <person name="Dockter R."/>
            <person name="Kennedy M."/>
            <person name="Grigoriev I.V."/>
            <person name="Spatafora J.W."/>
        </authorList>
    </citation>
    <scope>NUCLEOTIDE SEQUENCE [LARGE SCALE GENOMIC DNA]</scope>
    <source>
        <strain evidence="2 3">CBS 120377</strain>
    </source>
</reference>
<sequence length="172" mass="19711">MDDPMKLDADTKAKIRKVNASNAHRDSTPAQSCMSKQGNRSCDDVGHSVESLAMQKNSRRMPLSAMFQHSETVFENKFIETLRSEPVQRHVSMVKLQCTTLILACQKYGGMLLQLEENAQECFVSRFEGYTVLERVSCDHKEAGITSLWQFFHHYNDMDCFQFSYHRHIGPG</sequence>